<dbReference type="AlphaFoldDB" id="H0EYA2"/>
<feature type="compositionally biased region" description="Basic and acidic residues" evidence="2">
    <location>
        <begin position="629"/>
        <end position="641"/>
    </location>
</feature>
<dbReference type="Proteomes" id="UP000005446">
    <property type="component" value="Unassembled WGS sequence"/>
</dbReference>
<dbReference type="OrthoDB" id="10338122at2759"/>
<keyword evidence="4" id="KW-1185">Reference proteome</keyword>
<gene>
    <name evidence="3" type="ORF">M7I_7801</name>
</gene>
<dbReference type="EMBL" id="AGUE01000248">
    <property type="protein sequence ID" value="EHK96472.1"/>
    <property type="molecule type" value="Genomic_DNA"/>
</dbReference>
<accession>H0EYA2</accession>
<feature type="compositionally biased region" description="Basic residues" evidence="2">
    <location>
        <begin position="563"/>
        <end position="572"/>
    </location>
</feature>
<feature type="coiled-coil region" evidence="1">
    <location>
        <begin position="204"/>
        <end position="231"/>
    </location>
</feature>
<organism evidence="3 4">
    <name type="scientific">Glarea lozoyensis (strain ATCC 74030 / MF5533)</name>
    <dbReference type="NCBI Taxonomy" id="1104152"/>
    <lineage>
        <taxon>Eukaryota</taxon>
        <taxon>Fungi</taxon>
        <taxon>Dikarya</taxon>
        <taxon>Ascomycota</taxon>
        <taxon>Pezizomycotina</taxon>
        <taxon>Leotiomycetes</taxon>
        <taxon>Helotiales</taxon>
        <taxon>Helotiaceae</taxon>
        <taxon>Glarea</taxon>
    </lineage>
</organism>
<evidence type="ECO:0000256" key="1">
    <source>
        <dbReference type="SAM" id="Coils"/>
    </source>
</evidence>
<feature type="region of interest" description="Disordered" evidence="2">
    <location>
        <begin position="122"/>
        <end position="148"/>
    </location>
</feature>
<feature type="region of interest" description="Disordered" evidence="2">
    <location>
        <begin position="448"/>
        <end position="475"/>
    </location>
</feature>
<dbReference type="HOGENOM" id="CLU_421532_0_0_1"/>
<protein>
    <submittedName>
        <fullName evidence="3">Uncharacterized protein</fullName>
    </submittedName>
</protein>
<proteinExistence type="predicted"/>
<feature type="region of interest" description="Disordered" evidence="2">
    <location>
        <begin position="501"/>
        <end position="650"/>
    </location>
</feature>
<dbReference type="InParanoid" id="H0EYA2"/>
<comment type="caution">
    <text evidence="3">The sequence shown here is derived from an EMBL/GenBank/DDBJ whole genome shotgun (WGS) entry which is preliminary data.</text>
</comment>
<keyword evidence="1" id="KW-0175">Coiled coil</keyword>
<feature type="compositionally biased region" description="Acidic residues" evidence="2">
    <location>
        <begin position="463"/>
        <end position="473"/>
    </location>
</feature>
<feature type="compositionally biased region" description="Basic and acidic residues" evidence="2">
    <location>
        <begin position="611"/>
        <end position="620"/>
    </location>
</feature>
<sequence>MGDAERIRELEAKLAEYENFQADDDKTREVVAAAKDAYESQEKNIQAIQRFAETLSQDAEGPENIELLLDNLLEFDAHRTAALAATATLLEHERQRSANYQTRARHLRAQHEARETIASFQTRLAAPIKPYDPDDEEDEDDVRKDREAAKLPEWSREISVLIDELDTVLTSLESAAQPGALPPSSAFRRNSIDAEVTLIHDQRLQFLRLQNQEQENKLADNQKVIQDLTKRLNNGESQAAASEGLSVLEAENYLKLSLDNDYNTRAIIEILDTLDNATSRDGFSKQATDSQEGNKLVLQTVGALIKNADKLRERIKTLEQQLASAGVDPTQGDHTEVVKKKFNSYRLEIQELRQNIKGMKVEVKRLDDLADRNSESIVDYELKIDEQTEQIDALKEELENAECTFEHKHEISQLNRIIAQTAVEYEELKQQLDTANADLRTAQQEIDLLTSIDPSPPVPDTSPEAEEDDEDDRLSDLQNTIQSLEKTIVGLRTTIENKEKEIASSEETWQARRERIREANRKPRGPRGPKRKDPALAQQEEWEKEGWKNKIVKKIEVEESGKGVRRSGRARGGKLELKGEEEDVKEKVKRKKGGGGEGEVVNGKNEGASVKGEKSEELKGRVGKGKRGKPADGGELKDLPVAKKTKKGKK</sequence>
<reference evidence="3 4" key="1">
    <citation type="journal article" date="2012" name="Eukaryot. Cell">
        <title>Genome sequence of the fungus Glarea lozoyensis: the first genome sequence of a species from the Helotiaceae family.</title>
        <authorList>
            <person name="Youssar L."/>
            <person name="Gruening B.A."/>
            <person name="Erxleben A."/>
            <person name="Guenther S."/>
            <person name="Huettel W."/>
        </authorList>
    </citation>
    <scope>NUCLEOTIDE SEQUENCE [LARGE SCALE GENOMIC DNA]</scope>
    <source>
        <strain evidence="4">ATCC 74030 / MF5533</strain>
    </source>
</reference>
<name>H0EYA2_GLAL7</name>
<evidence type="ECO:0000313" key="4">
    <source>
        <dbReference type="Proteomes" id="UP000005446"/>
    </source>
</evidence>
<feature type="compositionally biased region" description="Basic and acidic residues" evidence="2">
    <location>
        <begin position="501"/>
        <end position="521"/>
    </location>
</feature>
<feature type="compositionally biased region" description="Basic and acidic residues" evidence="2">
    <location>
        <begin position="544"/>
        <end position="562"/>
    </location>
</feature>
<evidence type="ECO:0000256" key="2">
    <source>
        <dbReference type="SAM" id="MobiDB-lite"/>
    </source>
</evidence>
<evidence type="ECO:0000313" key="3">
    <source>
        <dbReference type="EMBL" id="EHK96472.1"/>
    </source>
</evidence>
<dbReference type="PANTHER" id="PTHR18937">
    <property type="entry name" value="STRUCTURAL MAINTENANCE OF CHROMOSOMES SMC FAMILY MEMBER"/>
    <property type="match status" value="1"/>
</dbReference>